<dbReference type="Proteomes" id="UP000049855">
    <property type="component" value="Unassembled WGS sequence"/>
</dbReference>
<dbReference type="EMBL" id="CTRP01000010">
    <property type="protein sequence ID" value="CQR72305.1"/>
    <property type="molecule type" value="Genomic_DNA"/>
</dbReference>
<protein>
    <submittedName>
        <fullName evidence="1">Uncharacterized protein</fullName>
    </submittedName>
</protein>
<name>A0A0U1KYF5_9FIRM</name>
<evidence type="ECO:0000313" key="2">
    <source>
        <dbReference type="Proteomes" id="UP000049855"/>
    </source>
</evidence>
<sequence>MEEELARDRTIRLFTFLRQLSELRTKTVRSLESYENVLDAFLCLDK</sequence>
<gene>
    <name evidence="1" type="ORF">SpAn4DRAFT_2765</name>
</gene>
<accession>A0A0U1KYF5</accession>
<evidence type="ECO:0000313" key="1">
    <source>
        <dbReference type="EMBL" id="CQR72305.1"/>
    </source>
</evidence>
<dbReference type="AlphaFoldDB" id="A0A0U1KYF5"/>
<keyword evidence="2" id="KW-1185">Reference proteome</keyword>
<organism evidence="1 2">
    <name type="scientific">Sporomusa ovata</name>
    <dbReference type="NCBI Taxonomy" id="2378"/>
    <lineage>
        <taxon>Bacteria</taxon>
        <taxon>Bacillati</taxon>
        <taxon>Bacillota</taxon>
        <taxon>Negativicutes</taxon>
        <taxon>Selenomonadales</taxon>
        <taxon>Sporomusaceae</taxon>
        <taxon>Sporomusa</taxon>
    </lineage>
</organism>
<reference evidence="2" key="1">
    <citation type="submission" date="2015-03" db="EMBL/GenBank/DDBJ databases">
        <authorList>
            <person name="Nijsse Bart"/>
        </authorList>
    </citation>
    <scope>NUCLEOTIDE SEQUENCE [LARGE SCALE GENOMIC DNA]</scope>
</reference>
<proteinExistence type="predicted"/>